<dbReference type="RefSeq" id="WP_380672498.1">
    <property type="nucleotide sequence ID" value="NZ_JBHTCJ010000017.1"/>
</dbReference>
<protein>
    <submittedName>
        <fullName evidence="2">Uncharacterized protein</fullName>
    </submittedName>
</protein>
<evidence type="ECO:0000313" key="2">
    <source>
        <dbReference type="EMBL" id="MFC7344579.1"/>
    </source>
</evidence>
<organism evidence="2 3">
    <name type="scientific">Saccharopolyspora griseoalba</name>
    <dbReference type="NCBI Taxonomy" id="1431848"/>
    <lineage>
        <taxon>Bacteria</taxon>
        <taxon>Bacillati</taxon>
        <taxon>Actinomycetota</taxon>
        <taxon>Actinomycetes</taxon>
        <taxon>Pseudonocardiales</taxon>
        <taxon>Pseudonocardiaceae</taxon>
        <taxon>Saccharopolyspora</taxon>
    </lineage>
</organism>
<name>A0ABW2LPU4_9PSEU</name>
<sequence>MTAELETHGASAGRALPVQTSAGNTRTNRWRHDAPDIDSVLNAAALVAAARFQQDDTYRKLKERKT</sequence>
<feature type="compositionally biased region" description="Polar residues" evidence="1">
    <location>
        <begin position="18"/>
        <end position="27"/>
    </location>
</feature>
<evidence type="ECO:0000256" key="1">
    <source>
        <dbReference type="SAM" id="MobiDB-lite"/>
    </source>
</evidence>
<reference evidence="3" key="1">
    <citation type="journal article" date="2019" name="Int. J. Syst. Evol. Microbiol.">
        <title>The Global Catalogue of Microorganisms (GCM) 10K type strain sequencing project: providing services to taxonomists for standard genome sequencing and annotation.</title>
        <authorList>
            <consortium name="The Broad Institute Genomics Platform"/>
            <consortium name="The Broad Institute Genome Sequencing Center for Infectious Disease"/>
            <person name="Wu L."/>
            <person name="Ma J."/>
        </authorList>
    </citation>
    <scope>NUCLEOTIDE SEQUENCE [LARGE SCALE GENOMIC DNA]</scope>
    <source>
        <strain evidence="3">WLHS5</strain>
    </source>
</reference>
<accession>A0ABW2LPU4</accession>
<dbReference type="Proteomes" id="UP001596504">
    <property type="component" value="Unassembled WGS sequence"/>
</dbReference>
<keyword evidence="3" id="KW-1185">Reference proteome</keyword>
<proteinExistence type="predicted"/>
<gene>
    <name evidence="2" type="ORF">ACFQRI_24495</name>
</gene>
<comment type="caution">
    <text evidence="2">The sequence shown here is derived from an EMBL/GenBank/DDBJ whole genome shotgun (WGS) entry which is preliminary data.</text>
</comment>
<feature type="region of interest" description="Disordered" evidence="1">
    <location>
        <begin position="1"/>
        <end position="31"/>
    </location>
</feature>
<dbReference type="EMBL" id="JBHTCJ010000017">
    <property type="protein sequence ID" value="MFC7344579.1"/>
    <property type="molecule type" value="Genomic_DNA"/>
</dbReference>
<evidence type="ECO:0000313" key="3">
    <source>
        <dbReference type="Proteomes" id="UP001596504"/>
    </source>
</evidence>